<gene>
    <name evidence="1" type="ORF">PO878_09550</name>
</gene>
<evidence type="ECO:0000313" key="1">
    <source>
        <dbReference type="EMBL" id="WCO68968.1"/>
    </source>
</evidence>
<dbReference type="EMBL" id="CP116942">
    <property type="protein sequence ID" value="WCO68968.1"/>
    <property type="molecule type" value="Genomic_DNA"/>
</dbReference>
<sequence>MAMNNVTKKFDKARDKLGLDGDEQVLAGCLTDPKAAIGMAAGGVAGVAVQSALRARKEAGAPPAQGAAATWPAGRNLMAITSKRVVVAKMSQMSGRPTEVLAWWPHSDIVRFTVEKRATGYPFEVTFADGSIARDEGGKGTGADRLGEVAASIWR</sequence>
<dbReference type="Proteomes" id="UP001216390">
    <property type="component" value="Chromosome"/>
</dbReference>
<evidence type="ECO:0000313" key="2">
    <source>
        <dbReference type="Proteomes" id="UP001216390"/>
    </source>
</evidence>
<dbReference type="KEGG" id="ima:PO878_09550"/>
<proteinExistence type="predicted"/>
<keyword evidence="2" id="KW-1185">Reference proteome</keyword>
<reference evidence="1" key="1">
    <citation type="submission" date="2023-01" db="EMBL/GenBank/DDBJ databases">
        <title>The diversity of Class Acidimicrobiia in South China Sea sediment environments and the proposal of Iamia marina sp. nov., a novel species of the genus Iamia.</title>
        <authorList>
            <person name="He Y."/>
            <person name="Tian X."/>
        </authorList>
    </citation>
    <scope>NUCLEOTIDE SEQUENCE</scope>
    <source>
        <strain evidence="1">DSM 19957</strain>
    </source>
</reference>
<organism evidence="1 2">
    <name type="scientific">Iamia majanohamensis</name>
    <dbReference type="NCBI Taxonomy" id="467976"/>
    <lineage>
        <taxon>Bacteria</taxon>
        <taxon>Bacillati</taxon>
        <taxon>Actinomycetota</taxon>
        <taxon>Acidimicrobiia</taxon>
        <taxon>Acidimicrobiales</taxon>
        <taxon>Iamiaceae</taxon>
        <taxon>Iamia</taxon>
    </lineage>
</organism>
<dbReference type="RefSeq" id="WP_272738482.1">
    <property type="nucleotide sequence ID" value="NZ_CP116942.1"/>
</dbReference>
<protein>
    <submittedName>
        <fullName evidence="1">Uncharacterized protein</fullName>
    </submittedName>
</protein>
<dbReference type="AlphaFoldDB" id="A0AAE9YD31"/>
<name>A0AAE9YD31_9ACTN</name>
<accession>A0AAE9YD31</accession>